<name>A0ABQ7F1E6_BRACR</name>
<organism evidence="2 3">
    <name type="scientific">Brassica cretica</name>
    <name type="common">Mustard</name>
    <dbReference type="NCBI Taxonomy" id="69181"/>
    <lineage>
        <taxon>Eukaryota</taxon>
        <taxon>Viridiplantae</taxon>
        <taxon>Streptophyta</taxon>
        <taxon>Embryophyta</taxon>
        <taxon>Tracheophyta</taxon>
        <taxon>Spermatophyta</taxon>
        <taxon>Magnoliopsida</taxon>
        <taxon>eudicotyledons</taxon>
        <taxon>Gunneridae</taxon>
        <taxon>Pentapetalae</taxon>
        <taxon>rosids</taxon>
        <taxon>malvids</taxon>
        <taxon>Brassicales</taxon>
        <taxon>Brassicaceae</taxon>
        <taxon>Brassiceae</taxon>
        <taxon>Brassica</taxon>
    </lineage>
</organism>
<accession>A0ABQ7F1E6</accession>
<evidence type="ECO:0000313" key="2">
    <source>
        <dbReference type="EMBL" id="KAF3609669.1"/>
    </source>
</evidence>
<protein>
    <recommendedName>
        <fullName evidence="4">DUF4005 domain-containing protein</fullName>
    </recommendedName>
</protein>
<comment type="caution">
    <text evidence="2">The sequence shown here is derived from an EMBL/GenBank/DDBJ whole genome shotgun (WGS) entry which is preliminary data.</text>
</comment>
<gene>
    <name evidence="2" type="ORF">DY000_02046682</name>
</gene>
<feature type="region of interest" description="Disordered" evidence="1">
    <location>
        <begin position="1"/>
        <end position="124"/>
    </location>
</feature>
<keyword evidence="3" id="KW-1185">Reference proteome</keyword>
<feature type="compositionally biased region" description="Basic and acidic residues" evidence="1">
    <location>
        <begin position="32"/>
        <end position="47"/>
    </location>
</feature>
<feature type="compositionally biased region" description="Polar residues" evidence="1">
    <location>
        <begin position="1"/>
        <end position="20"/>
    </location>
</feature>
<dbReference type="Proteomes" id="UP000266723">
    <property type="component" value="Unassembled WGS sequence"/>
</dbReference>
<evidence type="ECO:0000256" key="1">
    <source>
        <dbReference type="SAM" id="MobiDB-lite"/>
    </source>
</evidence>
<dbReference type="EMBL" id="QGKV02000297">
    <property type="protein sequence ID" value="KAF3609669.1"/>
    <property type="molecule type" value="Genomic_DNA"/>
</dbReference>
<sequence>MGATSRSDAMRSLQTTSQSDLAGATPRSRSPFHPEHGSDITERRHEVAPNYLSERPRWSDPEKSLAISSRWKPKTEPERPIRATTPGRSRSPKRLGQGDTPRSLAFLSRDDNTMEPERPLRATH</sequence>
<feature type="compositionally biased region" description="Basic and acidic residues" evidence="1">
    <location>
        <begin position="108"/>
        <end position="124"/>
    </location>
</feature>
<proteinExistence type="predicted"/>
<evidence type="ECO:0000313" key="3">
    <source>
        <dbReference type="Proteomes" id="UP000266723"/>
    </source>
</evidence>
<feature type="compositionally biased region" description="Basic and acidic residues" evidence="1">
    <location>
        <begin position="54"/>
        <end position="63"/>
    </location>
</feature>
<evidence type="ECO:0008006" key="4">
    <source>
        <dbReference type="Google" id="ProtNLM"/>
    </source>
</evidence>
<reference evidence="2 3" key="1">
    <citation type="journal article" date="2020" name="BMC Genomics">
        <title>Intraspecific diversification of the crop wild relative Brassica cretica Lam. using demographic model selection.</title>
        <authorList>
            <person name="Kioukis A."/>
            <person name="Michalopoulou V.A."/>
            <person name="Briers L."/>
            <person name="Pirintsos S."/>
            <person name="Studholme D.J."/>
            <person name="Pavlidis P."/>
            <person name="Sarris P.F."/>
        </authorList>
    </citation>
    <scope>NUCLEOTIDE SEQUENCE [LARGE SCALE GENOMIC DNA]</scope>
    <source>
        <strain evidence="3">cv. PFS-1207/04</strain>
    </source>
</reference>